<feature type="domain" description="Crinkler effector protein N-terminal" evidence="4">
    <location>
        <begin position="6"/>
        <end position="62"/>
    </location>
</feature>
<comment type="caution">
    <text evidence="5">The sequence shown here is derived from an EMBL/GenBank/DDBJ whole genome shotgun (WGS) entry which is preliminary data.</text>
</comment>
<dbReference type="GO" id="GO:0005576">
    <property type="term" value="C:extracellular region"/>
    <property type="evidence" value="ECO:0007669"/>
    <property type="project" value="UniProtKB-SubCell"/>
</dbReference>
<keyword evidence="3" id="KW-0964">Secreted</keyword>
<dbReference type="Proteomes" id="UP000789570">
    <property type="component" value="Unassembled WGS sequence"/>
</dbReference>
<evidence type="ECO:0000313" key="5">
    <source>
        <dbReference type="EMBL" id="CAG8474967.1"/>
    </source>
</evidence>
<evidence type="ECO:0000256" key="1">
    <source>
        <dbReference type="ARBA" id="ARBA00004340"/>
    </source>
</evidence>
<protein>
    <submittedName>
        <fullName evidence="5">12074_t:CDS:1</fullName>
    </submittedName>
</protein>
<dbReference type="EMBL" id="CAJVPQ010000364">
    <property type="protein sequence ID" value="CAG8474967.1"/>
    <property type="molecule type" value="Genomic_DNA"/>
</dbReference>
<comment type="subcellular location">
    <subcellularLocation>
        <location evidence="1">Host cell</location>
    </subcellularLocation>
    <subcellularLocation>
        <location evidence="2">Secreted</location>
    </subcellularLocation>
</comment>
<feature type="non-terminal residue" evidence="5">
    <location>
        <position position="843"/>
    </location>
</feature>
<dbReference type="Pfam" id="PF20147">
    <property type="entry name" value="Crinkler"/>
    <property type="match status" value="1"/>
</dbReference>
<name>A0A9N8W2K3_9GLOM</name>
<evidence type="ECO:0000256" key="2">
    <source>
        <dbReference type="ARBA" id="ARBA00004613"/>
    </source>
</evidence>
<evidence type="ECO:0000313" key="6">
    <source>
        <dbReference type="Proteomes" id="UP000789570"/>
    </source>
</evidence>
<dbReference type="InterPro" id="IPR045379">
    <property type="entry name" value="Crinkler_N"/>
</dbReference>
<keyword evidence="6" id="KW-1185">Reference proteome</keyword>
<proteinExistence type="predicted"/>
<dbReference type="AlphaFoldDB" id="A0A9N8W2K3"/>
<evidence type="ECO:0000259" key="4">
    <source>
        <dbReference type="Pfam" id="PF20147"/>
    </source>
</evidence>
<reference evidence="5" key="1">
    <citation type="submission" date="2021-06" db="EMBL/GenBank/DDBJ databases">
        <authorList>
            <person name="Kallberg Y."/>
            <person name="Tangrot J."/>
            <person name="Rosling A."/>
        </authorList>
    </citation>
    <scope>NUCLEOTIDE SEQUENCE</scope>
    <source>
        <strain evidence="5">UK204</strain>
    </source>
</reference>
<accession>A0A9N8W2K3</accession>
<dbReference type="GO" id="GO:0043657">
    <property type="term" value="C:host cell"/>
    <property type="evidence" value="ECO:0007669"/>
    <property type="project" value="UniProtKB-SubCell"/>
</dbReference>
<evidence type="ECO:0000256" key="3">
    <source>
        <dbReference type="ARBA" id="ARBA00022525"/>
    </source>
</evidence>
<gene>
    <name evidence="5" type="ORF">FCALED_LOCUS2419</name>
</gene>
<sequence>EIPAQRNLFAVSITNEITLGSQLRSAIYKIKENTFTNVDENNLILWKVNIPINIENMSKLDEASCSSREVNIGRDFGGEELFPADEIPEDYLPSTRTISQVEVEVQDLLKTYSQELEKVVTNTYDPYSYFKAPDEHPHKNIIDERKIPMLNDSPNLLLYNLPGRNEEFLTSYEDFLRIEHNAISNSMTIIMGTSGCGKTRLCLELLCRDYGLYFVTESWNLGSDDLELATEWTKEKINVKPEPEPDEAKNIAECGIWSCITGRLFLLNYLFCMAKEHDCTMEPKSWLIFQLSNQLISKLSIRFRESCDVIHLKEYCLNIMADINRKLKSNIFPIIYDEAQIHTSCLANKFPSYNDKSIMRPFFTVAVKTMSTLRQVCAEVVICITGSGLSLLEAKDLASSNVAKEGSLIPTFSQFGQIKTSEEILKLTHSILPLEEKYASIAIRWLKGRYRFTWTWIHYLLMSYNPEEQLKILKERLTTNYIIQRNPRYSLYSGLVRLMHHPSERHSYINHESIFELLKQAIIYYAMTGRPYLYKNTKEIDIMSIGFAHLETQELTGIIDEPLAIQAGINYFNNTKIDNMWFNVMSQVNFNASMAGFIWEKCVTNLLHNIIFKSNIPLSSHKKLFPGNSHRYLPVDFVNSPELLPSGKNRVGVISVELSAPEEYIKWLHIVSSWEKTGNVSDGFCPICYPPNTAGPDISIAFFFPKGEKREAYILNTQVKLRNNVELKKACKTVDPNTMFTDKNSNPNPFQFYNELHEIYERQKWSNRNIQMIVAYPCHFKRKRDYQKTPGASKRIPRLIIDENNADTLISNDCQNWIKVLKQEQGSEVDWECSDIEISEDEE</sequence>
<dbReference type="OrthoDB" id="2374788at2759"/>
<organism evidence="5 6">
    <name type="scientific">Funneliformis caledonium</name>
    <dbReference type="NCBI Taxonomy" id="1117310"/>
    <lineage>
        <taxon>Eukaryota</taxon>
        <taxon>Fungi</taxon>
        <taxon>Fungi incertae sedis</taxon>
        <taxon>Mucoromycota</taxon>
        <taxon>Glomeromycotina</taxon>
        <taxon>Glomeromycetes</taxon>
        <taxon>Glomerales</taxon>
        <taxon>Glomeraceae</taxon>
        <taxon>Funneliformis</taxon>
    </lineage>
</organism>